<dbReference type="Gene3D" id="3.30.420.10">
    <property type="entry name" value="Ribonuclease H-like superfamily/Ribonuclease H"/>
    <property type="match status" value="1"/>
</dbReference>
<feature type="domain" description="Transposase Tc1-like" evidence="1">
    <location>
        <begin position="3"/>
        <end position="49"/>
    </location>
</feature>
<proteinExistence type="predicted"/>
<reference evidence="2" key="1">
    <citation type="journal article" date="2014" name="Nat. Commun.">
        <title>The rainbow trout genome provides novel insights into evolution after whole-genome duplication in vertebrates.</title>
        <authorList>
            <person name="Berthelot C."/>
            <person name="Brunet F."/>
            <person name="Chalopin D."/>
            <person name="Juanchich A."/>
            <person name="Bernard M."/>
            <person name="Noel B."/>
            <person name="Bento P."/>
            <person name="Da Silva C."/>
            <person name="Labadie K."/>
            <person name="Alberti A."/>
            <person name="Aury J.M."/>
            <person name="Louis A."/>
            <person name="Dehais P."/>
            <person name="Bardou P."/>
            <person name="Montfort J."/>
            <person name="Klopp C."/>
            <person name="Cabau C."/>
            <person name="Gaspin C."/>
            <person name="Thorgaard G.H."/>
            <person name="Boussaha M."/>
            <person name="Quillet E."/>
            <person name="Guyomard R."/>
            <person name="Galiana D."/>
            <person name="Bobe J."/>
            <person name="Volff J.N."/>
            <person name="Genet C."/>
            <person name="Wincker P."/>
            <person name="Jaillon O."/>
            <person name="Roest Crollius H."/>
            <person name="Guiguen Y."/>
        </authorList>
    </citation>
    <scope>NUCLEOTIDE SEQUENCE [LARGE SCALE GENOMIC DNA]</scope>
</reference>
<dbReference type="GO" id="GO:0015074">
    <property type="term" value="P:DNA integration"/>
    <property type="evidence" value="ECO:0007669"/>
    <property type="project" value="InterPro"/>
</dbReference>
<accession>A0A060XN91</accession>
<dbReference type="PaxDb" id="8022-A0A060XN91"/>
<dbReference type="Proteomes" id="UP000193380">
    <property type="component" value="Unassembled WGS sequence"/>
</dbReference>
<dbReference type="AlphaFoldDB" id="A0A060XN91"/>
<dbReference type="InterPro" id="IPR002492">
    <property type="entry name" value="Transposase_Tc1-like"/>
</dbReference>
<reference evidence="2" key="2">
    <citation type="submission" date="2014-03" db="EMBL/GenBank/DDBJ databases">
        <authorList>
            <person name="Genoscope - CEA"/>
        </authorList>
    </citation>
    <scope>NUCLEOTIDE SEQUENCE</scope>
</reference>
<dbReference type="STRING" id="8022.A0A060XN91"/>
<protein>
    <recommendedName>
        <fullName evidence="1">Transposase Tc1-like domain-containing protein</fullName>
    </recommendedName>
</protein>
<evidence type="ECO:0000313" key="2">
    <source>
        <dbReference type="EMBL" id="CDQ80712.1"/>
    </source>
</evidence>
<evidence type="ECO:0000259" key="1">
    <source>
        <dbReference type="Pfam" id="PF01498"/>
    </source>
</evidence>
<gene>
    <name evidence="2" type="ORF">GSONMT00048435001</name>
</gene>
<evidence type="ECO:0000313" key="3">
    <source>
        <dbReference type="Proteomes" id="UP000193380"/>
    </source>
</evidence>
<dbReference type="InterPro" id="IPR036397">
    <property type="entry name" value="RNaseH_sf"/>
</dbReference>
<dbReference type="Pfam" id="PF01498">
    <property type="entry name" value="HTH_Tnp_Tc3_2"/>
    <property type="match status" value="1"/>
</dbReference>
<dbReference type="GO" id="GO:0003677">
    <property type="term" value="F:DNA binding"/>
    <property type="evidence" value="ECO:0007669"/>
    <property type="project" value="InterPro"/>
</dbReference>
<sequence length="126" mass="14352">MLEETGTKVSISTVKRVLYRHNLKGRSARKKPLLQTRHKKARLWFATAHGRQRSYFLEKCPLACKPKNTIPTVKHEGGSIMLWGCFAAGGTGALHKIDGIMREEDYVDILKQHLKTSVRKLKLGRK</sequence>
<dbReference type="GO" id="GO:0006313">
    <property type="term" value="P:DNA transposition"/>
    <property type="evidence" value="ECO:0007669"/>
    <property type="project" value="InterPro"/>
</dbReference>
<name>A0A060XN91_ONCMY</name>
<organism evidence="2 3">
    <name type="scientific">Oncorhynchus mykiss</name>
    <name type="common">Rainbow trout</name>
    <name type="synonym">Salmo gairdneri</name>
    <dbReference type="NCBI Taxonomy" id="8022"/>
    <lineage>
        <taxon>Eukaryota</taxon>
        <taxon>Metazoa</taxon>
        <taxon>Chordata</taxon>
        <taxon>Craniata</taxon>
        <taxon>Vertebrata</taxon>
        <taxon>Euteleostomi</taxon>
        <taxon>Actinopterygii</taxon>
        <taxon>Neopterygii</taxon>
        <taxon>Teleostei</taxon>
        <taxon>Protacanthopterygii</taxon>
        <taxon>Salmoniformes</taxon>
        <taxon>Salmonidae</taxon>
        <taxon>Salmoninae</taxon>
        <taxon>Oncorhynchus</taxon>
    </lineage>
</organism>
<dbReference type="EMBL" id="FR905644">
    <property type="protein sequence ID" value="CDQ80712.1"/>
    <property type="molecule type" value="Genomic_DNA"/>
</dbReference>